<evidence type="ECO:0000256" key="6">
    <source>
        <dbReference type="HAMAP-Rule" id="MF_00900"/>
    </source>
</evidence>
<evidence type="ECO:0000256" key="7">
    <source>
        <dbReference type="PIRSR" id="PIRSR006809-1"/>
    </source>
</evidence>
<dbReference type="InterPro" id="IPR025121">
    <property type="entry name" value="GTPase_HflX_N"/>
</dbReference>
<evidence type="ECO:0000313" key="12">
    <source>
        <dbReference type="Proteomes" id="UP000184386"/>
    </source>
</evidence>
<name>A0A1M6PIB2_9FIRM</name>
<dbReference type="STRING" id="1121322.SAMN02745136_01609"/>
<dbReference type="InterPro" id="IPR030394">
    <property type="entry name" value="G_HFLX_dom"/>
</dbReference>
<gene>
    <name evidence="6" type="primary">hflX</name>
    <name evidence="11" type="ORF">SAMN02745136_01609</name>
</gene>
<dbReference type="InterPro" id="IPR032305">
    <property type="entry name" value="GTP-bd_M"/>
</dbReference>
<feature type="binding site" evidence="8">
    <location>
        <position position="237"/>
    </location>
    <ligand>
        <name>Mg(2+)</name>
        <dbReference type="ChEBI" id="CHEBI:18420"/>
    </ligand>
</feature>
<keyword evidence="3 6" id="KW-0547">Nucleotide-binding</keyword>
<dbReference type="SUPFAM" id="SSF52540">
    <property type="entry name" value="P-loop containing nucleoside triphosphate hydrolases"/>
    <property type="match status" value="1"/>
</dbReference>
<evidence type="ECO:0000256" key="9">
    <source>
        <dbReference type="SAM" id="Coils"/>
    </source>
</evidence>
<dbReference type="RefSeq" id="WP_139241136.1">
    <property type="nucleotide sequence ID" value="NZ_FRAC01000009.1"/>
</dbReference>
<evidence type="ECO:0000256" key="8">
    <source>
        <dbReference type="PIRSR" id="PIRSR006809-2"/>
    </source>
</evidence>
<dbReference type="GO" id="GO:0005525">
    <property type="term" value="F:GTP binding"/>
    <property type="evidence" value="ECO:0007669"/>
    <property type="project" value="UniProtKB-UniRule"/>
</dbReference>
<dbReference type="GO" id="GO:0046872">
    <property type="term" value="F:metal ion binding"/>
    <property type="evidence" value="ECO:0007669"/>
    <property type="project" value="UniProtKB-KW"/>
</dbReference>
<dbReference type="InterPro" id="IPR042108">
    <property type="entry name" value="GTPase_HflX_N_sf"/>
</dbReference>
<dbReference type="EMBL" id="FRAC01000009">
    <property type="protein sequence ID" value="SHK07698.1"/>
    <property type="molecule type" value="Genomic_DNA"/>
</dbReference>
<feature type="binding site" evidence="7">
    <location>
        <begin position="323"/>
        <end position="326"/>
    </location>
    <ligand>
        <name>GTP</name>
        <dbReference type="ChEBI" id="CHEBI:37565"/>
    </ligand>
</feature>
<keyword evidence="4 8" id="KW-0460">Magnesium</keyword>
<comment type="similarity">
    <text evidence="6">Belongs to the TRAFAC class OBG-HflX-like GTPase superfamily. HflX GTPase family.</text>
</comment>
<evidence type="ECO:0000256" key="2">
    <source>
        <dbReference type="ARBA" id="ARBA00022723"/>
    </source>
</evidence>
<evidence type="ECO:0000256" key="3">
    <source>
        <dbReference type="ARBA" id="ARBA00022741"/>
    </source>
</evidence>
<dbReference type="PANTHER" id="PTHR10229:SF4">
    <property type="entry name" value="GTPASE HFLX"/>
    <property type="match status" value="1"/>
</dbReference>
<dbReference type="Pfam" id="PF16360">
    <property type="entry name" value="GTP-bdg_M"/>
    <property type="match status" value="1"/>
</dbReference>
<comment type="subunit">
    <text evidence="6">Monomer. Associates with the 50S ribosomal subunit.</text>
</comment>
<reference evidence="11 12" key="1">
    <citation type="submission" date="2016-11" db="EMBL/GenBank/DDBJ databases">
        <authorList>
            <person name="Jaros S."/>
            <person name="Januszkiewicz K."/>
            <person name="Wedrychowicz H."/>
        </authorList>
    </citation>
    <scope>NUCLEOTIDE SEQUENCE [LARGE SCALE GENOMIC DNA]</scope>
    <source>
        <strain evidence="11 12">DSM 15929</strain>
    </source>
</reference>
<evidence type="ECO:0000256" key="1">
    <source>
        <dbReference type="ARBA" id="ARBA00022490"/>
    </source>
</evidence>
<dbReference type="OrthoDB" id="9812272at2"/>
<dbReference type="CDD" id="cd01878">
    <property type="entry name" value="HflX"/>
    <property type="match status" value="1"/>
</dbReference>
<sequence length="429" mass="49063">MMEKERVLLAGGKRKGDEGFDSSMEELRELAFACDMEVVGEIIQNLEKIHVDLFFGKGKTEELKERMEELQADTVIFNEELTPSQTRNLERFLECRVADRSILIMDIFARRAKTKEAQMQVEMARLKYMLPRLSGLGGSLNRQGGGAGLHNKGAGETKLELDRRKIEERIARLERELAELVERRQNQRQKREKNEIPLAALVGYTNAGKSTVMNSMLKLLKTSTDKMVLEKDMLFATLETSVRKITTKENRTFLLTDTVGFISRLPHHLIKAFRSTLEEVLMADLLVQVVDVSDKNYEKQMTVTAETLKELGAESISVLYVFNKTDKLTPEELESIREKKADLNCLFLSAKDEGDIGKLTQQITESLFDEDVSLKLCLPYTESKWVPFLQENATVTELNYGEEKIEVTALCRKGLFEKYFKNSDFQVMN</sequence>
<keyword evidence="12" id="KW-1185">Reference proteome</keyword>
<dbReference type="InterPro" id="IPR006073">
    <property type="entry name" value="GTP-bd"/>
</dbReference>
<dbReference type="FunFam" id="3.40.50.11060:FF:000001">
    <property type="entry name" value="GTPase HflX"/>
    <property type="match status" value="1"/>
</dbReference>
<dbReference type="GO" id="GO:0043022">
    <property type="term" value="F:ribosome binding"/>
    <property type="evidence" value="ECO:0007669"/>
    <property type="project" value="TreeGrafter"/>
</dbReference>
<comment type="subcellular location">
    <subcellularLocation>
        <location evidence="6">Cytoplasm</location>
    </subcellularLocation>
    <text evidence="6">May associate with membranes.</text>
</comment>
<evidence type="ECO:0000313" key="11">
    <source>
        <dbReference type="EMBL" id="SHK07698.1"/>
    </source>
</evidence>
<dbReference type="GO" id="GO:0003924">
    <property type="term" value="F:GTPase activity"/>
    <property type="evidence" value="ECO:0007669"/>
    <property type="project" value="UniProtKB-UniRule"/>
</dbReference>
<dbReference type="Gene3D" id="6.10.250.2860">
    <property type="match status" value="1"/>
</dbReference>
<keyword evidence="1 6" id="KW-0963">Cytoplasm</keyword>
<dbReference type="PIRSF" id="PIRSF006809">
    <property type="entry name" value="GTP-binding_hflX_prd"/>
    <property type="match status" value="1"/>
</dbReference>
<feature type="domain" description="Hflx-type G" evidence="10">
    <location>
        <begin position="197"/>
        <end position="371"/>
    </location>
</feature>
<dbReference type="Pfam" id="PF13167">
    <property type="entry name" value="GTP-bdg_N"/>
    <property type="match status" value="1"/>
</dbReference>
<feature type="binding site" evidence="8">
    <location>
        <position position="210"/>
    </location>
    <ligand>
        <name>Mg(2+)</name>
        <dbReference type="ChEBI" id="CHEBI:18420"/>
    </ligand>
</feature>
<keyword evidence="5 6" id="KW-0342">GTP-binding</keyword>
<dbReference type="InterPro" id="IPR027417">
    <property type="entry name" value="P-loop_NTPase"/>
</dbReference>
<dbReference type="GO" id="GO:0005737">
    <property type="term" value="C:cytoplasm"/>
    <property type="evidence" value="ECO:0007669"/>
    <property type="project" value="UniProtKB-SubCell"/>
</dbReference>
<dbReference type="PANTHER" id="PTHR10229">
    <property type="entry name" value="GTP-BINDING PROTEIN HFLX"/>
    <property type="match status" value="1"/>
</dbReference>
<dbReference type="AlphaFoldDB" id="A0A1M6PIB2"/>
<dbReference type="Pfam" id="PF01926">
    <property type="entry name" value="MMR_HSR1"/>
    <property type="match status" value="1"/>
</dbReference>
<keyword evidence="9" id="KW-0175">Coiled coil</keyword>
<keyword evidence="2 8" id="KW-0479">Metal-binding</keyword>
<dbReference type="HAMAP" id="MF_00900">
    <property type="entry name" value="GTPase_HflX"/>
    <property type="match status" value="1"/>
</dbReference>
<accession>A0A1M6PIB2</accession>
<dbReference type="NCBIfam" id="TIGR03156">
    <property type="entry name" value="GTP_HflX"/>
    <property type="match status" value="1"/>
</dbReference>
<comment type="function">
    <text evidence="6">GTPase that associates with the 50S ribosomal subunit and may have a role during protein synthesis or ribosome biogenesis.</text>
</comment>
<dbReference type="PROSITE" id="PS51705">
    <property type="entry name" value="G_HFLX"/>
    <property type="match status" value="1"/>
</dbReference>
<organism evidence="11 12">
    <name type="scientific">Anaerocolumna jejuensis DSM 15929</name>
    <dbReference type="NCBI Taxonomy" id="1121322"/>
    <lineage>
        <taxon>Bacteria</taxon>
        <taxon>Bacillati</taxon>
        <taxon>Bacillota</taxon>
        <taxon>Clostridia</taxon>
        <taxon>Lachnospirales</taxon>
        <taxon>Lachnospiraceae</taxon>
        <taxon>Anaerocolumna</taxon>
    </lineage>
</organism>
<dbReference type="InterPro" id="IPR016496">
    <property type="entry name" value="GTPase_HflX"/>
</dbReference>
<evidence type="ECO:0000259" key="10">
    <source>
        <dbReference type="PROSITE" id="PS51705"/>
    </source>
</evidence>
<dbReference type="Gene3D" id="3.40.50.11060">
    <property type="entry name" value="GTPase HflX, N-terminal domain"/>
    <property type="match status" value="1"/>
</dbReference>
<comment type="cofactor">
    <cofactor evidence="8">
        <name>Mg(2+)</name>
        <dbReference type="ChEBI" id="CHEBI:18420"/>
    </cofactor>
</comment>
<proteinExistence type="inferred from homology"/>
<evidence type="ECO:0000256" key="4">
    <source>
        <dbReference type="ARBA" id="ARBA00022842"/>
    </source>
</evidence>
<feature type="coiled-coil region" evidence="9">
    <location>
        <begin position="156"/>
        <end position="190"/>
    </location>
</feature>
<feature type="binding site" evidence="7">
    <location>
        <begin position="257"/>
        <end position="260"/>
    </location>
    <ligand>
        <name>GTP</name>
        <dbReference type="ChEBI" id="CHEBI:37565"/>
    </ligand>
</feature>
<feature type="binding site" evidence="7">
    <location>
        <begin position="203"/>
        <end position="210"/>
    </location>
    <ligand>
        <name>GTP</name>
        <dbReference type="ChEBI" id="CHEBI:37565"/>
    </ligand>
</feature>
<evidence type="ECO:0000256" key="5">
    <source>
        <dbReference type="ARBA" id="ARBA00023134"/>
    </source>
</evidence>
<protein>
    <recommendedName>
        <fullName evidence="6">GTPase HflX</fullName>
    </recommendedName>
    <alternativeName>
        <fullName evidence="6">GTP-binding protein HflX</fullName>
    </alternativeName>
</protein>
<dbReference type="Proteomes" id="UP000184386">
    <property type="component" value="Unassembled WGS sequence"/>
</dbReference>
<dbReference type="Gene3D" id="3.40.50.300">
    <property type="entry name" value="P-loop containing nucleotide triphosphate hydrolases"/>
    <property type="match status" value="1"/>
</dbReference>
<feature type="binding site" evidence="7">
    <location>
        <begin position="349"/>
        <end position="351"/>
    </location>
    <ligand>
        <name>GTP</name>
        <dbReference type="ChEBI" id="CHEBI:37565"/>
    </ligand>
</feature>